<dbReference type="KEGG" id="tkr:C7K43_05895"/>
<reference evidence="3" key="1">
    <citation type="submission" date="2019-08" db="EMBL/GenBank/DDBJ databases">
        <authorList>
            <person name="Ishikawa M."/>
            <person name="Suzuki T."/>
            <person name="Matsutani M."/>
        </authorList>
    </citation>
    <scope>NUCLEOTIDE SEQUENCE</scope>
    <source>
        <strain evidence="3">7C1</strain>
        <strain evidence="2">8C4</strain>
    </source>
</reference>
<feature type="transmembrane region" description="Helical" evidence="1">
    <location>
        <begin position="118"/>
        <end position="138"/>
    </location>
</feature>
<keyword evidence="1" id="KW-0812">Transmembrane</keyword>
<accession>A0AAN4RJA9</accession>
<keyword evidence="1" id="KW-1133">Transmembrane helix</keyword>
<keyword evidence="5" id="KW-1185">Reference proteome</keyword>
<protein>
    <submittedName>
        <fullName evidence="3">Uncharacterized protein</fullName>
    </submittedName>
</protein>
<evidence type="ECO:0000313" key="2">
    <source>
        <dbReference type="EMBL" id="GEQ48807.1"/>
    </source>
</evidence>
<evidence type="ECO:0000313" key="3">
    <source>
        <dbReference type="EMBL" id="GEQ53851.1"/>
    </source>
</evidence>
<dbReference type="EMBL" id="BKBO01000007">
    <property type="protein sequence ID" value="GEQ48807.1"/>
    <property type="molecule type" value="Genomic_DNA"/>
</dbReference>
<dbReference type="Proteomes" id="UP000886607">
    <property type="component" value="Unassembled WGS sequence"/>
</dbReference>
<comment type="caution">
    <text evidence="3">The sequence shown here is derived from an EMBL/GenBank/DDBJ whole genome shotgun (WGS) entry which is preliminary data.</text>
</comment>
<evidence type="ECO:0000313" key="5">
    <source>
        <dbReference type="Proteomes" id="UP000886607"/>
    </source>
</evidence>
<sequence length="144" mass="16711">MEGKQAEYLFTFVVSLNFSDAKGAHMKRHNYSPIVKGIGLVLILCAIQIITNLIYQQSILANFQNFIFIVAIYLIPYSLSFTKWNLFYQFLIFLVVSFGYFTATSFLDNSYVDYSSAFLLLIISIFAAFLMTFFSLIIRQERRK</sequence>
<evidence type="ECO:0000256" key="1">
    <source>
        <dbReference type="SAM" id="Phobius"/>
    </source>
</evidence>
<feature type="transmembrane region" description="Helical" evidence="1">
    <location>
        <begin position="34"/>
        <end position="55"/>
    </location>
</feature>
<evidence type="ECO:0000313" key="4">
    <source>
        <dbReference type="Proteomes" id="UP000886597"/>
    </source>
</evidence>
<name>A0AAN4RJA9_9ENTE</name>
<proteinExistence type="predicted"/>
<dbReference type="EMBL" id="BKBQ01000008">
    <property type="protein sequence ID" value="GEQ53851.1"/>
    <property type="molecule type" value="Genomic_DNA"/>
</dbReference>
<organism evidence="3 4">
    <name type="scientific">Tetragenococcus koreensis</name>
    <dbReference type="NCBI Taxonomy" id="290335"/>
    <lineage>
        <taxon>Bacteria</taxon>
        <taxon>Bacillati</taxon>
        <taxon>Bacillota</taxon>
        <taxon>Bacilli</taxon>
        <taxon>Lactobacillales</taxon>
        <taxon>Enterococcaceae</taxon>
        <taxon>Tetragenococcus</taxon>
    </lineage>
</organism>
<dbReference type="Proteomes" id="UP000886597">
    <property type="component" value="Unassembled WGS sequence"/>
</dbReference>
<dbReference type="AlphaFoldDB" id="A0AAN4RJA9"/>
<feature type="transmembrane region" description="Helical" evidence="1">
    <location>
        <begin position="86"/>
        <end position="106"/>
    </location>
</feature>
<dbReference type="RefSeq" id="WP_124006017.1">
    <property type="nucleotide sequence ID" value="NZ_BKBO01000007.1"/>
</dbReference>
<reference evidence="3" key="2">
    <citation type="journal article" date="2020" name="Int. Dairy J.">
        <title>Lactic acid bacterial diversity in Brie cheese focusing on salt concentration and pH of isolation medium and characterisation of halophilic and alkaliphilic lactic acid bacterial isolates.</title>
        <authorList>
            <person name="Unno R."/>
            <person name="Matsutani M."/>
            <person name="Suzuki T."/>
            <person name="Kodama K."/>
            <person name="Matsushita H."/>
            <person name="Yamasato K."/>
            <person name="Koizumi Y."/>
            <person name="Ishikawa M."/>
        </authorList>
    </citation>
    <scope>NUCLEOTIDE SEQUENCE</scope>
    <source>
        <strain evidence="3">7C1</strain>
        <strain evidence="2">8C4</strain>
    </source>
</reference>
<dbReference type="GeneID" id="69985475"/>
<feature type="transmembrane region" description="Helical" evidence="1">
    <location>
        <begin position="61"/>
        <end position="79"/>
    </location>
</feature>
<gene>
    <name evidence="2" type="ORF">TK11N_06590</name>
    <name evidence="3" type="ORF">TK2N_06950</name>
</gene>
<keyword evidence="1" id="KW-0472">Membrane</keyword>